<keyword evidence="4" id="KW-0969">Cilium</keyword>
<keyword evidence="4" id="KW-0966">Cell projection</keyword>
<reference evidence="4 5" key="1">
    <citation type="submission" date="2019-03" db="EMBL/GenBank/DDBJ databases">
        <title>Genomic Encyclopedia of Type Strains, Phase IV (KMG-IV): sequencing the most valuable type-strain genomes for metagenomic binning, comparative biology and taxonomic classification.</title>
        <authorList>
            <person name="Goeker M."/>
        </authorList>
    </citation>
    <scope>NUCLEOTIDE SEQUENCE [LARGE SCALE GENOMIC DNA]</scope>
    <source>
        <strain evidence="4 5">DSM 23802</strain>
    </source>
</reference>
<feature type="compositionally biased region" description="Low complexity" evidence="3">
    <location>
        <begin position="1"/>
        <end position="18"/>
    </location>
</feature>
<protein>
    <submittedName>
        <fullName evidence="4">Flagellar basal-body rod modification protein FlgD</fullName>
    </submittedName>
</protein>
<dbReference type="EMBL" id="SMAB01000007">
    <property type="protein sequence ID" value="TCS82942.1"/>
    <property type="molecule type" value="Genomic_DNA"/>
</dbReference>
<dbReference type="AlphaFoldDB" id="A0A4R3KJQ3"/>
<accession>A0A4R3KJQ3</accession>
<gene>
    <name evidence="4" type="ORF">EDD72_10725</name>
</gene>
<proteinExistence type="inferred from homology"/>
<keyword evidence="5" id="KW-1185">Reference proteome</keyword>
<dbReference type="RefSeq" id="WP_132768300.1">
    <property type="nucleotide sequence ID" value="NZ_SMAB01000007.1"/>
</dbReference>
<keyword evidence="2" id="KW-1005">Bacterial flagellum biogenesis</keyword>
<sequence length="146" mass="16021">MNTQATTSSTSISATTSTNPQDERKDILGKDDFLRIFITQLKNQDPLQPLQDKDFIAQMAQFSSLEQITNMANGMAGIEALLSQQNSLGAISNLIGKIGYWENTDGKEQSGLITSVLMKDGEYYVTIGESEIPIYELYKVEIGASS</sequence>
<keyword evidence="4" id="KW-0282">Flagellum</keyword>
<comment type="caution">
    <text evidence="4">The sequence shown here is derived from an EMBL/GenBank/DDBJ whole genome shotgun (WGS) entry which is preliminary data.</text>
</comment>
<evidence type="ECO:0000256" key="2">
    <source>
        <dbReference type="ARBA" id="ARBA00022795"/>
    </source>
</evidence>
<feature type="region of interest" description="Disordered" evidence="3">
    <location>
        <begin position="1"/>
        <end position="25"/>
    </location>
</feature>
<evidence type="ECO:0000256" key="1">
    <source>
        <dbReference type="ARBA" id="ARBA00010577"/>
    </source>
</evidence>
<dbReference type="InterPro" id="IPR005648">
    <property type="entry name" value="FlgD"/>
</dbReference>
<dbReference type="OrthoDB" id="280334at2"/>
<organism evidence="4 5">
    <name type="scientific">Tepidibacillus fermentans</name>
    <dbReference type="NCBI Taxonomy" id="1281767"/>
    <lineage>
        <taxon>Bacteria</taxon>
        <taxon>Bacillati</taxon>
        <taxon>Bacillota</taxon>
        <taxon>Bacilli</taxon>
        <taxon>Bacillales</taxon>
        <taxon>Bacillaceae</taxon>
        <taxon>Tepidibacillus</taxon>
    </lineage>
</organism>
<comment type="similarity">
    <text evidence="1">Belongs to the FlgD family.</text>
</comment>
<evidence type="ECO:0000313" key="4">
    <source>
        <dbReference type="EMBL" id="TCS82942.1"/>
    </source>
</evidence>
<evidence type="ECO:0000313" key="5">
    <source>
        <dbReference type="Proteomes" id="UP000295788"/>
    </source>
</evidence>
<name>A0A4R3KJQ3_9BACI</name>
<dbReference type="NCBIfam" id="NF007197">
    <property type="entry name" value="PRK09618.1"/>
    <property type="match status" value="1"/>
</dbReference>
<dbReference type="Pfam" id="PF03963">
    <property type="entry name" value="FlgD"/>
    <property type="match status" value="1"/>
</dbReference>
<evidence type="ECO:0000256" key="3">
    <source>
        <dbReference type="SAM" id="MobiDB-lite"/>
    </source>
</evidence>
<dbReference type="Proteomes" id="UP000295788">
    <property type="component" value="Unassembled WGS sequence"/>
</dbReference>
<dbReference type="GO" id="GO:0044781">
    <property type="term" value="P:bacterial-type flagellum organization"/>
    <property type="evidence" value="ECO:0007669"/>
    <property type="project" value="UniProtKB-KW"/>
</dbReference>